<gene>
    <name evidence="1" type="ORF">AGERDE_LOCUS10269</name>
</gene>
<sequence length="114" mass="13501">KHARLAQEAIRKRWKQAESSEPSDAKPDKYNECFSTFWIEGEENCLDSDEIMDQLQALQPNVLEQLVENAKSQMYGLQTHVDQYIRELHNRYCATREHIGKRQFQVLKRSLICF</sequence>
<protein>
    <submittedName>
        <fullName evidence="1">987_t:CDS:1</fullName>
    </submittedName>
</protein>
<comment type="caution">
    <text evidence="1">The sequence shown here is derived from an EMBL/GenBank/DDBJ whole genome shotgun (WGS) entry which is preliminary data.</text>
</comment>
<organism evidence="1 2">
    <name type="scientific">Ambispora gerdemannii</name>
    <dbReference type="NCBI Taxonomy" id="144530"/>
    <lineage>
        <taxon>Eukaryota</taxon>
        <taxon>Fungi</taxon>
        <taxon>Fungi incertae sedis</taxon>
        <taxon>Mucoromycota</taxon>
        <taxon>Glomeromycotina</taxon>
        <taxon>Glomeromycetes</taxon>
        <taxon>Archaeosporales</taxon>
        <taxon>Ambisporaceae</taxon>
        <taxon>Ambispora</taxon>
    </lineage>
</organism>
<dbReference type="AlphaFoldDB" id="A0A9N9GS02"/>
<keyword evidence="2" id="KW-1185">Reference proteome</keyword>
<dbReference type="OrthoDB" id="10566056at2759"/>
<dbReference type="EMBL" id="CAJVPL010003073">
    <property type="protein sequence ID" value="CAG8625597.1"/>
    <property type="molecule type" value="Genomic_DNA"/>
</dbReference>
<dbReference type="Proteomes" id="UP000789831">
    <property type="component" value="Unassembled WGS sequence"/>
</dbReference>
<evidence type="ECO:0000313" key="1">
    <source>
        <dbReference type="EMBL" id="CAG8625597.1"/>
    </source>
</evidence>
<feature type="non-terminal residue" evidence="1">
    <location>
        <position position="1"/>
    </location>
</feature>
<evidence type="ECO:0000313" key="2">
    <source>
        <dbReference type="Proteomes" id="UP000789831"/>
    </source>
</evidence>
<name>A0A9N9GS02_9GLOM</name>
<proteinExistence type="predicted"/>
<accession>A0A9N9GS02</accession>
<reference evidence="1" key="1">
    <citation type="submission" date="2021-06" db="EMBL/GenBank/DDBJ databases">
        <authorList>
            <person name="Kallberg Y."/>
            <person name="Tangrot J."/>
            <person name="Rosling A."/>
        </authorList>
    </citation>
    <scope>NUCLEOTIDE SEQUENCE</scope>
    <source>
        <strain evidence="1">MT106</strain>
    </source>
</reference>